<comment type="caution">
    <text evidence="7">The sequence shown here is derived from an EMBL/GenBank/DDBJ whole genome shotgun (WGS) entry which is preliminary data.</text>
</comment>
<gene>
    <name evidence="7" type="ORF">ACFSC3_01110</name>
</gene>
<evidence type="ECO:0000256" key="5">
    <source>
        <dbReference type="ARBA" id="ARBA00023136"/>
    </source>
</evidence>
<evidence type="ECO:0000256" key="3">
    <source>
        <dbReference type="ARBA" id="ARBA00022692"/>
    </source>
</evidence>
<keyword evidence="2" id="KW-1003">Cell membrane</keyword>
<evidence type="ECO:0000313" key="8">
    <source>
        <dbReference type="Proteomes" id="UP001597283"/>
    </source>
</evidence>
<dbReference type="RefSeq" id="WP_380937878.1">
    <property type="nucleotide sequence ID" value="NZ_JBHUFC010000001.1"/>
</dbReference>
<evidence type="ECO:0000313" key="7">
    <source>
        <dbReference type="EMBL" id="MFD1786161.1"/>
    </source>
</evidence>
<keyword evidence="3 6" id="KW-0812">Transmembrane</keyword>
<feature type="transmembrane region" description="Helical" evidence="6">
    <location>
        <begin position="83"/>
        <end position="101"/>
    </location>
</feature>
<evidence type="ECO:0000256" key="6">
    <source>
        <dbReference type="SAM" id="Phobius"/>
    </source>
</evidence>
<dbReference type="InterPro" id="IPR019108">
    <property type="entry name" value="Caa3_assmbl_CtaG-rel"/>
</dbReference>
<name>A0ABW4N883_9SPHN</name>
<comment type="subcellular location">
    <subcellularLocation>
        <location evidence="1">Cell membrane</location>
        <topology evidence="1">Multi-pass membrane protein</topology>
    </subcellularLocation>
</comment>
<keyword evidence="5 6" id="KW-0472">Membrane</keyword>
<keyword evidence="4 6" id="KW-1133">Transmembrane helix</keyword>
<evidence type="ECO:0000256" key="4">
    <source>
        <dbReference type="ARBA" id="ARBA00022989"/>
    </source>
</evidence>
<dbReference type="Pfam" id="PF09678">
    <property type="entry name" value="Caa3_CtaG"/>
    <property type="match status" value="1"/>
</dbReference>
<dbReference type="Proteomes" id="UP001597283">
    <property type="component" value="Unassembled WGS sequence"/>
</dbReference>
<feature type="transmembrane region" description="Helical" evidence="6">
    <location>
        <begin position="32"/>
        <end position="50"/>
    </location>
</feature>
<evidence type="ECO:0000256" key="2">
    <source>
        <dbReference type="ARBA" id="ARBA00022475"/>
    </source>
</evidence>
<keyword evidence="8" id="KW-1185">Reference proteome</keyword>
<sequence length="246" mass="26155">MTTTAQAPLWQPYCGAAPDPAHWLAHWNWDPVLLAVLAGMLGVGFVMARARAWSQLGVAATMLVLFVSPLCALGSALFVARSVHHLALVLVVAPLLVAAVGQAAFPKLSLTGATVIQTAIFWLWHVPAFYERAMSADLVFWAMQLSITISAAIWWTSLRRAGTMEAAAGVLAQMVQMGVLGALLVFAGRAFYAPHAHTTAAWGLSALEDQQLAGLMMWVVGGGAYLLIATVVLWRALAPSAEPRSA</sequence>
<feature type="transmembrane region" description="Helical" evidence="6">
    <location>
        <begin position="170"/>
        <end position="192"/>
    </location>
</feature>
<protein>
    <submittedName>
        <fullName evidence="7">Cytochrome c oxidase assembly protein</fullName>
    </submittedName>
</protein>
<evidence type="ECO:0000256" key="1">
    <source>
        <dbReference type="ARBA" id="ARBA00004651"/>
    </source>
</evidence>
<dbReference type="EMBL" id="JBHUFC010000001">
    <property type="protein sequence ID" value="MFD1786161.1"/>
    <property type="molecule type" value="Genomic_DNA"/>
</dbReference>
<feature type="transmembrane region" description="Helical" evidence="6">
    <location>
        <begin position="212"/>
        <end position="234"/>
    </location>
</feature>
<feature type="transmembrane region" description="Helical" evidence="6">
    <location>
        <begin position="57"/>
        <end position="77"/>
    </location>
</feature>
<proteinExistence type="predicted"/>
<accession>A0ABW4N883</accession>
<organism evidence="7 8">
    <name type="scientific">Sphingomonas floccifaciens</name>
    <dbReference type="NCBI Taxonomy" id="1844115"/>
    <lineage>
        <taxon>Bacteria</taxon>
        <taxon>Pseudomonadati</taxon>
        <taxon>Pseudomonadota</taxon>
        <taxon>Alphaproteobacteria</taxon>
        <taxon>Sphingomonadales</taxon>
        <taxon>Sphingomonadaceae</taxon>
        <taxon>Sphingomonas</taxon>
    </lineage>
</organism>
<reference evidence="8" key="1">
    <citation type="journal article" date="2019" name="Int. J. Syst. Evol. Microbiol.">
        <title>The Global Catalogue of Microorganisms (GCM) 10K type strain sequencing project: providing services to taxonomists for standard genome sequencing and annotation.</title>
        <authorList>
            <consortium name="The Broad Institute Genomics Platform"/>
            <consortium name="The Broad Institute Genome Sequencing Center for Infectious Disease"/>
            <person name="Wu L."/>
            <person name="Ma J."/>
        </authorList>
    </citation>
    <scope>NUCLEOTIDE SEQUENCE [LARGE SCALE GENOMIC DNA]</scope>
    <source>
        <strain evidence="8">Q85</strain>
    </source>
</reference>
<feature type="transmembrane region" description="Helical" evidence="6">
    <location>
        <begin position="138"/>
        <end position="158"/>
    </location>
</feature>